<dbReference type="OrthoDB" id="895717at2759"/>
<dbReference type="AlphaFoldDB" id="A0A835MW52"/>
<evidence type="ECO:0000313" key="1">
    <source>
        <dbReference type="EMBL" id="KAF9681112.1"/>
    </source>
</evidence>
<organism evidence="1 2">
    <name type="scientific">Salix dunnii</name>
    <dbReference type="NCBI Taxonomy" id="1413687"/>
    <lineage>
        <taxon>Eukaryota</taxon>
        <taxon>Viridiplantae</taxon>
        <taxon>Streptophyta</taxon>
        <taxon>Embryophyta</taxon>
        <taxon>Tracheophyta</taxon>
        <taxon>Spermatophyta</taxon>
        <taxon>Magnoliopsida</taxon>
        <taxon>eudicotyledons</taxon>
        <taxon>Gunneridae</taxon>
        <taxon>Pentapetalae</taxon>
        <taxon>rosids</taxon>
        <taxon>fabids</taxon>
        <taxon>Malpighiales</taxon>
        <taxon>Salicaceae</taxon>
        <taxon>Saliceae</taxon>
        <taxon>Salix</taxon>
    </lineage>
</organism>
<dbReference type="Proteomes" id="UP000657918">
    <property type="component" value="Unassembled WGS sequence"/>
</dbReference>
<dbReference type="EMBL" id="JADGMS010000006">
    <property type="protein sequence ID" value="KAF9681112.1"/>
    <property type="molecule type" value="Genomic_DNA"/>
</dbReference>
<name>A0A835MW52_9ROSI</name>
<gene>
    <name evidence="1" type="ORF">SADUNF_Sadunf06G0191600</name>
</gene>
<proteinExistence type="predicted"/>
<accession>A0A835MW52</accession>
<protein>
    <submittedName>
        <fullName evidence="1">Uncharacterized protein</fullName>
    </submittedName>
</protein>
<sequence>MIHLERAGTTFFANRCFQSLLQEHLFEITGCFCRPNISPVHEFKETVLVTTIKGKVSDDFPEGVYVRNGPNPVFGDKSQLYLEVKSHYVLSNEALPSLSLSGVLVEKGVQTSLALIIFVLDN</sequence>
<comment type="caution">
    <text evidence="1">The sequence shown here is derived from an EMBL/GenBank/DDBJ whole genome shotgun (WGS) entry which is preliminary data.</text>
</comment>
<keyword evidence="2" id="KW-1185">Reference proteome</keyword>
<evidence type="ECO:0000313" key="2">
    <source>
        <dbReference type="Proteomes" id="UP000657918"/>
    </source>
</evidence>
<reference evidence="1 2" key="1">
    <citation type="submission" date="2020-10" db="EMBL/GenBank/DDBJ databases">
        <title>Plant Genome Project.</title>
        <authorList>
            <person name="Zhang R.-G."/>
        </authorList>
    </citation>
    <scope>NUCLEOTIDE SEQUENCE [LARGE SCALE GENOMIC DNA]</scope>
    <source>
        <strain evidence="1">FAFU-HL-1</strain>
        <tissue evidence="1">Leaf</tissue>
    </source>
</reference>